<feature type="compositionally biased region" description="Low complexity" evidence="1">
    <location>
        <begin position="493"/>
        <end position="502"/>
    </location>
</feature>
<keyword evidence="5" id="KW-1185">Reference proteome</keyword>
<name>A0A177NAZ6_9GAMM</name>
<reference evidence="5" key="1">
    <citation type="submission" date="2016-03" db="EMBL/GenBank/DDBJ databases">
        <authorList>
            <person name="Heylen K."/>
            <person name="De Vos P."/>
            <person name="Vekeman B."/>
        </authorList>
    </citation>
    <scope>NUCLEOTIDE SEQUENCE [LARGE SCALE GENOMIC DNA]</scope>
    <source>
        <strain evidence="5">R-45383</strain>
    </source>
</reference>
<accession>A0A177NAZ6</accession>
<feature type="domain" description="Circularly permuted ATP-grasp type 2" evidence="3">
    <location>
        <begin position="87"/>
        <end position="463"/>
    </location>
</feature>
<evidence type="ECO:0000256" key="1">
    <source>
        <dbReference type="SAM" id="MobiDB-lite"/>
    </source>
</evidence>
<protein>
    <submittedName>
        <fullName evidence="4">Uncharacterized protein</fullName>
    </submittedName>
</protein>
<proteinExistence type="predicted"/>
<feature type="domain" description="DUF403" evidence="2">
    <location>
        <begin position="511"/>
        <end position="836"/>
    </location>
</feature>
<dbReference type="RefSeq" id="WP_064031066.1">
    <property type="nucleotide sequence ID" value="NZ_LUUK01000202.1"/>
</dbReference>
<evidence type="ECO:0000313" key="5">
    <source>
        <dbReference type="Proteomes" id="UP000077628"/>
    </source>
</evidence>
<gene>
    <name evidence="4" type="ORF">A1355_00810</name>
</gene>
<dbReference type="Gene3D" id="3.40.50.11290">
    <property type="match status" value="1"/>
</dbReference>
<evidence type="ECO:0000313" key="4">
    <source>
        <dbReference type="EMBL" id="OAI14270.1"/>
    </source>
</evidence>
<dbReference type="Gene3D" id="3.30.1490.270">
    <property type="match status" value="1"/>
</dbReference>
<comment type="caution">
    <text evidence="4">The sequence shown here is derived from an EMBL/GenBank/DDBJ whole genome shotgun (WGS) entry which is preliminary data.</text>
</comment>
<dbReference type="EMBL" id="LUUK01000202">
    <property type="protein sequence ID" value="OAI14270.1"/>
    <property type="molecule type" value="Genomic_DNA"/>
</dbReference>
<dbReference type="Pfam" id="PF04168">
    <property type="entry name" value="Alpha-E"/>
    <property type="match status" value="1"/>
</dbReference>
<dbReference type="Pfam" id="PF14403">
    <property type="entry name" value="CP_ATPgrasp_2"/>
    <property type="match status" value="1"/>
</dbReference>
<dbReference type="InterPro" id="IPR025841">
    <property type="entry name" value="CP_ATPgrasp_2"/>
</dbReference>
<dbReference type="Proteomes" id="UP000077628">
    <property type="component" value="Unassembled WGS sequence"/>
</dbReference>
<evidence type="ECO:0000259" key="3">
    <source>
        <dbReference type="Pfam" id="PF14403"/>
    </source>
</evidence>
<dbReference type="InterPro" id="IPR007296">
    <property type="entry name" value="DUF403"/>
</dbReference>
<feature type="region of interest" description="Disordered" evidence="1">
    <location>
        <begin position="488"/>
        <end position="508"/>
    </location>
</feature>
<dbReference type="AlphaFoldDB" id="A0A177NAZ6"/>
<evidence type="ECO:0000259" key="2">
    <source>
        <dbReference type="Pfam" id="PF04168"/>
    </source>
</evidence>
<dbReference type="InterPro" id="IPR051680">
    <property type="entry name" value="ATP-dep_Glu-Cys_Ligase-2"/>
</dbReference>
<dbReference type="STRING" id="702114.A1355_00810"/>
<dbReference type="SUPFAM" id="SSF56059">
    <property type="entry name" value="Glutathione synthetase ATP-binding domain-like"/>
    <property type="match status" value="1"/>
</dbReference>
<dbReference type="OrthoDB" id="9804079at2"/>
<organism evidence="4 5">
    <name type="scientific">Methylomonas koyamae</name>
    <dbReference type="NCBI Taxonomy" id="702114"/>
    <lineage>
        <taxon>Bacteria</taxon>
        <taxon>Pseudomonadati</taxon>
        <taxon>Pseudomonadota</taxon>
        <taxon>Gammaproteobacteria</taxon>
        <taxon>Methylococcales</taxon>
        <taxon>Methylococcaceae</taxon>
        <taxon>Methylomonas</taxon>
    </lineage>
</organism>
<dbReference type="PANTHER" id="PTHR34595:SF2">
    <property type="entry name" value="BLR2978 PROTEIN"/>
    <property type="match status" value="1"/>
</dbReference>
<sequence length="846" mass="94112">MSQLLLEEALSPGYRLNPSVYDEMLDKSGRVRPHWRHLMEALQQLGPEELAHRYREALRLLRENGVTYNVYGDPDGLNRPWQLDPVPFVVSGNEWFDIEAGLLQRAELLNLVLADLYGPRTLIKKNLLPLELIYNHGGFLRACDQVRLPGEQQLVLYAADLARGPDNKMWVLGDRTQAPSGAGYALENRLAMSRVLPSLFRDAQVHRLARFFQALRAGLNAIAPQTAHTPMVVVLTPGPLNETFFEHAYLASYLGYPLVQGDDLTVRDGYVWLKSLTGLQRVDVILRRVDDNYCDPLELREDSRLGVPGLLEAARRGNVAIANPLGSGILENPGLLAFLPGIAQHFLGQPLKLNSIATWWCGQAGELSYVLANLKRLVIKPIYRQPGEHAVFGHQLSKSQLEVWRERIRARPAFYVAQEYESFSTVPSMVGDGFEPRQALLRCFAVARAGGYALMPGGLTRSAPNYGDVYITNQLGSISKDTWVIATEPQSPPASAGPASAGGPPGLRNALPSRAADNIFWVGRNAERAEGCVRLLRATLKRLVINPDSDHPDYPPSLHRLLHCVTSLTGSYPGFFGKKADDKLLRAPEPELLALMQDDTRPGSLPNSVRGLQQAGYAVRDLWSSDTWRVIDEIGEQIADTKRAGKTGLWTMQEHLDQLVTSLSAFSGLVMESMTRGNGWLFLDIGRRLERGLQLISVLRTGFAEPLPEGAETRLIETLLECSDNLICYRQHYRSNPELASFLELLVLDPNNPRSLAYQIARLQEHADKLPRETETGRLGPAQRLMLEANCILNLTDIDTWLVVEKSGVRETLDQQLSRIYALLAALSDTLTAGYFRHGDTPQSLS</sequence>
<dbReference type="PANTHER" id="PTHR34595">
    <property type="entry name" value="BLR5612 PROTEIN"/>
    <property type="match status" value="1"/>
</dbReference>